<gene>
    <name evidence="2" type="ORF">QQF64_001818</name>
</gene>
<dbReference type="EMBL" id="JAYMGO010000010">
    <property type="protein sequence ID" value="KAL1266143.1"/>
    <property type="molecule type" value="Genomic_DNA"/>
</dbReference>
<evidence type="ECO:0000313" key="2">
    <source>
        <dbReference type="EMBL" id="KAL1266143.1"/>
    </source>
</evidence>
<name>A0ABR3MNC4_9TELE</name>
<reference evidence="2 3" key="1">
    <citation type="submission" date="2023-09" db="EMBL/GenBank/DDBJ databases">
        <authorList>
            <person name="Wang M."/>
        </authorList>
    </citation>
    <scope>NUCLEOTIDE SEQUENCE [LARGE SCALE GENOMIC DNA]</scope>
    <source>
        <strain evidence="2">GT-2023</strain>
        <tissue evidence="2">Liver</tissue>
    </source>
</reference>
<feature type="region of interest" description="Disordered" evidence="1">
    <location>
        <begin position="72"/>
        <end position="95"/>
    </location>
</feature>
<proteinExistence type="predicted"/>
<protein>
    <submittedName>
        <fullName evidence="2">Uncharacterized protein</fullName>
    </submittedName>
</protein>
<comment type="caution">
    <text evidence="2">The sequence shown here is derived from an EMBL/GenBank/DDBJ whole genome shotgun (WGS) entry which is preliminary data.</text>
</comment>
<evidence type="ECO:0000313" key="3">
    <source>
        <dbReference type="Proteomes" id="UP001558613"/>
    </source>
</evidence>
<accession>A0ABR3MNC4</accession>
<keyword evidence="3" id="KW-1185">Reference proteome</keyword>
<dbReference type="Proteomes" id="UP001558613">
    <property type="component" value="Unassembled WGS sequence"/>
</dbReference>
<evidence type="ECO:0000256" key="1">
    <source>
        <dbReference type="SAM" id="MobiDB-lite"/>
    </source>
</evidence>
<feature type="compositionally biased region" description="Polar residues" evidence="1">
    <location>
        <begin position="73"/>
        <end position="95"/>
    </location>
</feature>
<sequence length="95" mass="10543">MHVWTQRSGVGRERILRGKLAQRSDLSISESARLSARISAVLFRGWKKSPSRHSSSFTLSGCARATSLAVGQETRSYQSPQLGSVRSSRRIQQLV</sequence>
<organism evidence="2 3">
    <name type="scientific">Cirrhinus molitorella</name>
    <name type="common">mud carp</name>
    <dbReference type="NCBI Taxonomy" id="172907"/>
    <lineage>
        <taxon>Eukaryota</taxon>
        <taxon>Metazoa</taxon>
        <taxon>Chordata</taxon>
        <taxon>Craniata</taxon>
        <taxon>Vertebrata</taxon>
        <taxon>Euteleostomi</taxon>
        <taxon>Actinopterygii</taxon>
        <taxon>Neopterygii</taxon>
        <taxon>Teleostei</taxon>
        <taxon>Ostariophysi</taxon>
        <taxon>Cypriniformes</taxon>
        <taxon>Cyprinidae</taxon>
        <taxon>Labeoninae</taxon>
        <taxon>Labeonini</taxon>
        <taxon>Cirrhinus</taxon>
    </lineage>
</organism>